<dbReference type="InterPro" id="IPR021833">
    <property type="entry name" value="DUF3425"/>
</dbReference>
<dbReference type="EMBL" id="ML977321">
    <property type="protein sequence ID" value="KAF2116166.1"/>
    <property type="molecule type" value="Genomic_DNA"/>
</dbReference>
<dbReference type="GO" id="GO:0003700">
    <property type="term" value="F:DNA-binding transcription factor activity"/>
    <property type="evidence" value="ECO:0007669"/>
    <property type="project" value="InterPro"/>
</dbReference>
<proteinExistence type="predicted"/>
<evidence type="ECO:0000256" key="1">
    <source>
        <dbReference type="SAM" id="MobiDB-lite"/>
    </source>
</evidence>
<dbReference type="OrthoDB" id="5973539at2759"/>
<accession>A0A6A5ZAD1</accession>
<evidence type="ECO:0000313" key="3">
    <source>
        <dbReference type="Proteomes" id="UP000799770"/>
    </source>
</evidence>
<dbReference type="InterPro" id="IPR046347">
    <property type="entry name" value="bZIP_sf"/>
</dbReference>
<reference evidence="2" key="1">
    <citation type="journal article" date="2020" name="Stud. Mycol.">
        <title>101 Dothideomycetes genomes: a test case for predicting lifestyles and emergence of pathogens.</title>
        <authorList>
            <person name="Haridas S."/>
            <person name="Albert R."/>
            <person name="Binder M."/>
            <person name="Bloem J."/>
            <person name="Labutti K."/>
            <person name="Salamov A."/>
            <person name="Andreopoulos B."/>
            <person name="Baker S."/>
            <person name="Barry K."/>
            <person name="Bills G."/>
            <person name="Bluhm B."/>
            <person name="Cannon C."/>
            <person name="Castanera R."/>
            <person name="Culley D."/>
            <person name="Daum C."/>
            <person name="Ezra D."/>
            <person name="Gonzalez J."/>
            <person name="Henrissat B."/>
            <person name="Kuo A."/>
            <person name="Liang C."/>
            <person name="Lipzen A."/>
            <person name="Lutzoni F."/>
            <person name="Magnuson J."/>
            <person name="Mondo S."/>
            <person name="Nolan M."/>
            <person name="Ohm R."/>
            <person name="Pangilinan J."/>
            <person name="Park H.-J."/>
            <person name="Ramirez L."/>
            <person name="Alfaro M."/>
            <person name="Sun H."/>
            <person name="Tritt A."/>
            <person name="Yoshinaga Y."/>
            <person name="Zwiers L.-H."/>
            <person name="Turgeon B."/>
            <person name="Goodwin S."/>
            <person name="Spatafora J."/>
            <person name="Crous P."/>
            <person name="Grigoriev I."/>
        </authorList>
    </citation>
    <scope>NUCLEOTIDE SEQUENCE</scope>
    <source>
        <strain evidence="2">CBS 627.86</strain>
    </source>
</reference>
<dbReference type="PANTHER" id="PTHR38116">
    <property type="entry name" value="CHROMOSOME 7, WHOLE GENOME SHOTGUN SEQUENCE"/>
    <property type="match status" value="1"/>
</dbReference>
<keyword evidence="3" id="KW-1185">Reference proteome</keyword>
<dbReference type="Pfam" id="PF11905">
    <property type="entry name" value="DUF3425"/>
    <property type="match status" value="1"/>
</dbReference>
<dbReference type="AlphaFoldDB" id="A0A6A5ZAD1"/>
<dbReference type="Gene3D" id="1.20.5.170">
    <property type="match status" value="1"/>
</dbReference>
<dbReference type="PANTHER" id="PTHR38116:SF9">
    <property type="entry name" value="BZIP DOMAIN-CONTAINING PROTEIN"/>
    <property type="match status" value="1"/>
</dbReference>
<feature type="region of interest" description="Disordered" evidence="1">
    <location>
        <begin position="47"/>
        <end position="87"/>
    </location>
</feature>
<evidence type="ECO:0000313" key="2">
    <source>
        <dbReference type="EMBL" id="KAF2116166.1"/>
    </source>
</evidence>
<sequence length="331" mass="36586">MPAEKKRKAKTPEDVPEVGDPERKRVLNVLAQRRYRQRRREKIEALEKQANALTSPNAFDQARDGGVSLAPSDPSTSERSNSATEEDLAGIEEVTRVTVDEGFSMLEFDQDPVDFGLFQDLELSILASPLPSPPSLSNTISQSNSSASPTLNFPLTPDGSLLPIPALATLNAFSTIATMLNLVSEIYNPLYLHTLPSIPNPSLPPNLHPIPAQVAIPHHPLLDILPWPSVREKLICMFSLPSALRPSAARGDEGEGVMRIVQDLDDFGEGCRVHGNAVGWGEGSELVEEAWEVGECFYRNWWWCLDSKVVESTNRRRRERGLGALRLIKHS</sequence>
<dbReference type="SUPFAM" id="SSF57959">
    <property type="entry name" value="Leucine zipper domain"/>
    <property type="match status" value="1"/>
</dbReference>
<protein>
    <recommendedName>
        <fullName evidence="4">BZIP domain-containing protein</fullName>
    </recommendedName>
</protein>
<dbReference type="Proteomes" id="UP000799770">
    <property type="component" value="Unassembled WGS sequence"/>
</dbReference>
<feature type="compositionally biased region" description="Polar residues" evidence="1">
    <location>
        <begin position="73"/>
        <end position="83"/>
    </location>
</feature>
<feature type="region of interest" description="Disordered" evidence="1">
    <location>
        <begin position="1"/>
        <end position="24"/>
    </location>
</feature>
<evidence type="ECO:0008006" key="4">
    <source>
        <dbReference type="Google" id="ProtNLM"/>
    </source>
</evidence>
<organism evidence="2 3">
    <name type="scientific">Lophiotrema nucula</name>
    <dbReference type="NCBI Taxonomy" id="690887"/>
    <lineage>
        <taxon>Eukaryota</taxon>
        <taxon>Fungi</taxon>
        <taxon>Dikarya</taxon>
        <taxon>Ascomycota</taxon>
        <taxon>Pezizomycotina</taxon>
        <taxon>Dothideomycetes</taxon>
        <taxon>Pleosporomycetidae</taxon>
        <taxon>Pleosporales</taxon>
        <taxon>Lophiotremataceae</taxon>
        <taxon>Lophiotrema</taxon>
    </lineage>
</organism>
<gene>
    <name evidence="2" type="ORF">BDV96DRAFT_686568</name>
</gene>
<name>A0A6A5ZAD1_9PLEO</name>